<sequence>MSLFFGGEKKEAVLFSPLEGKITFEGKPAAGAKIKLWFAWKDKEGESEYFTTDNQGYFSIPIKTAVYKQTPLAQISIGQMITVDFNGKEYLIWRGGKSSTHLYGELGGQPQNVTCELTTEEMDAHLENALIETLCKWDQLIKKDGK</sequence>
<dbReference type="EMBL" id="NHNI01000001">
    <property type="protein sequence ID" value="OZY86576.1"/>
    <property type="molecule type" value="Genomic_DNA"/>
</dbReference>
<reference evidence="3" key="1">
    <citation type="submission" date="2017-05" db="EMBL/GenBank/DDBJ databases">
        <authorList>
            <person name="Barney B.M."/>
        </authorList>
    </citation>
    <scope>NUCLEOTIDE SEQUENCE [LARGE SCALE GENOMIC DNA]</scope>
    <source>
        <strain evidence="3">PSBB022</strain>
    </source>
</reference>
<gene>
    <name evidence="2" type="ORF">CBP51_06030</name>
</gene>
<accession>A0A266QAB9</accession>
<dbReference type="Pfam" id="PF20598">
    <property type="entry name" value="DUF6795"/>
    <property type="match status" value="1"/>
</dbReference>
<name>A0A266QAB9_9GAMM</name>
<evidence type="ECO:0000259" key="1">
    <source>
        <dbReference type="Pfam" id="PF20598"/>
    </source>
</evidence>
<protein>
    <recommendedName>
        <fullName evidence="1">DUF6795 domain-containing protein</fullName>
    </recommendedName>
</protein>
<keyword evidence="3" id="KW-1185">Reference proteome</keyword>
<evidence type="ECO:0000313" key="2">
    <source>
        <dbReference type="EMBL" id="OZY86576.1"/>
    </source>
</evidence>
<proteinExistence type="predicted"/>
<evidence type="ECO:0000313" key="3">
    <source>
        <dbReference type="Proteomes" id="UP000216101"/>
    </source>
</evidence>
<feature type="domain" description="DUF6795" evidence="1">
    <location>
        <begin position="19"/>
        <end position="120"/>
    </location>
</feature>
<dbReference type="AlphaFoldDB" id="A0A266QAB9"/>
<dbReference type="Proteomes" id="UP000216101">
    <property type="component" value="Unassembled WGS sequence"/>
</dbReference>
<dbReference type="InterPro" id="IPR046474">
    <property type="entry name" value="DUF6795"/>
</dbReference>
<organism evidence="2 3">
    <name type="scientific">Cellvibrio mixtus</name>
    <dbReference type="NCBI Taxonomy" id="39650"/>
    <lineage>
        <taxon>Bacteria</taxon>
        <taxon>Pseudomonadati</taxon>
        <taxon>Pseudomonadota</taxon>
        <taxon>Gammaproteobacteria</taxon>
        <taxon>Cellvibrionales</taxon>
        <taxon>Cellvibrionaceae</taxon>
        <taxon>Cellvibrio</taxon>
    </lineage>
</organism>
<comment type="caution">
    <text evidence="2">The sequence shown here is derived from an EMBL/GenBank/DDBJ whole genome shotgun (WGS) entry which is preliminary data.</text>
</comment>